<name>A0AB39ZPQ9_DROSZ</name>
<dbReference type="InterPro" id="IPR009003">
    <property type="entry name" value="Peptidase_S1_PA"/>
</dbReference>
<feature type="domain" description="Peptidase S1" evidence="4">
    <location>
        <begin position="31"/>
        <end position="259"/>
    </location>
</feature>
<keyword evidence="3" id="KW-0732">Signal</keyword>
<dbReference type="InterPro" id="IPR043504">
    <property type="entry name" value="Peptidase_S1_PA_chymotrypsin"/>
</dbReference>
<dbReference type="GO" id="GO:0006508">
    <property type="term" value="P:proteolysis"/>
    <property type="evidence" value="ECO:0007669"/>
    <property type="project" value="InterPro"/>
</dbReference>
<dbReference type="PANTHER" id="PTHR24256">
    <property type="entry name" value="TRYPTASE-RELATED"/>
    <property type="match status" value="1"/>
</dbReference>
<accession>A0AB39ZPQ9</accession>
<dbReference type="GeneID" id="108017870"/>
<organism evidence="5 6">
    <name type="scientific">Drosophila suzukii</name>
    <name type="common">Spotted-wing drosophila fruit fly</name>
    <dbReference type="NCBI Taxonomy" id="28584"/>
    <lineage>
        <taxon>Eukaryota</taxon>
        <taxon>Metazoa</taxon>
        <taxon>Ecdysozoa</taxon>
        <taxon>Arthropoda</taxon>
        <taxon>Hexapoda</taxon>
        <taxon>Insecta</taxon>
        <taxon>Pterygota</taxon>
        <taxon>Neoptera</taxon>
        <taxon>Endopterygota</taxon>
        <taxon>Diptera</taxon>
        <taxon>Brachycera</taxon>
        <taxon>Muscomorpha</taxon>
        <taxon>Ephydroidea</taxon>
        <taxon>Drosophilidae</taxon>
        <taxon>Drosophila</taxon>
        <taxon>Sophophora</taxon>
    </lineage>
</organism>
<keyword evidence="5" id="KW-1185">Reference proteome</keyword>
<keyword evidence="1" id="KW-1015">Disulfide bond</keyword>
<dbReference type="Proteomes" id="UP001652628">
    <property type="component" value="Chromosome 2R"/>
</dbReference>
<evidence type="ECO:0000256" key="1">
    <source>
        <dbReference type="ARBA" id="ARBA00023157"/>
    </source>
</evidence>
<protein>
    <submittedName>
        <fullName evidence="6">Chymotrypsin-like protease CTRL-1</fullName>
    </submittedName>
</protein>
<evidence type="ECO:0000313" key="5">
    <source>
        <dbReference type="Proteomes" id="UP001652628"/>
    </source>
</evidence>
<dbReference type="InterPro" id="IPR051487">
    <property type="entry name" value="Ser/Thr_Proteases_Immune/Dev"/>
</dbReference>
<comment type="similarity">
    <text evidence="2">Belongs to the peptidase S1 family. CLIP subfamily.</text>
</comment>
<evidence type="ECO:0000259" key="4">
    <source>
        <dbReference type="PROSITE" id="PS50240"/>
    </source>
</evidence>
<dbReference type="Gene3D" id="2.40.10.10">
    <property type="entry name" value="Trypsin-like serine proteases"/>
    <property type="match status" value="2"/>
</dbReference>
<feature type="signal peptide" evidence="3">
    <location>
        <begin position="1"/>
        <end position="20"/>
    </location>
</feature>
<evidence type="ECO:0000256" key="3">
    <source>
        <dbReference type="SAM" id="SignalP"/>
    </source>
</evidence>
<dbReference type="GO" id="GO:0004252">
    <property type="term" value="F:serine-type endopeptidase activity"/>
    <property type="evidence" value="ECO:0007669"/>
    <property type="project" value="InterPro"/>
</dbReference>
<evidence type="ECO:0000256" key="2">
    <source>
        <dbReference type="ARBA" id="ARBA00024195"/>
    </source>
</evidence>
<dbReference type="SUPFAM" id="SSF50494">
    <property type="entry name" value="Trypsin-like serine proteases"/>
    <property type="match status" value="2"/>
</dbReference>
<dbReference type="InterPro" id="IPR001254">
    <property type="entry name" value="Trypsin_dom"/>
</dbReference>
<evidence type="ECO:0000313" key="6">
    <source>
        <dbReference type="RefSeq" id="XP_016940519.3"/>
    </source>
</evidence>
<feature type="chain" id="PRO_5045192236" evidence="3">
    <location>
        <begin position="21"/>
        <end position="485"/>
    </location>
</feature>
<feature type="domain" description="Peptidase S1" evidence="4">
    <location>
        <begin position="286"/>
        <end position="481"/>
    </location>
</feature>
<dbReference type="AlphaFoldDB" id="A0AB39ZPQ9"/>
<reference evidence="6" key="1">
    <citation type="submission" date="2025-08" db="UniProtKB">
        <authorList>
            <consortium name="RefSeq"/>
        </authorList>
    </citation>
    <scope>IDENTIFICATION</scope>
</reference>
<dbReference type="RefSeq" id="XP_016940519.3">
    <property type="nucleotide sequence ID" value="XM_017085030.4"/>
</dbReference>
<gene>
    <name evidence="6" type="primary">LOC108017870</name>
</gene>
<dbReference type="PROSITE" id="PS50240">
    <property type="entry name" value="TRYPSIN_DOM"/>
    <property type="match status" value="2"/>
</dbReference>
<dbReference type="GO" id="GO:0046872">
    <property type="term" value="F:metal ion binding"/>
    <property type="evidence" value="ECO:0007669"/>
    <property type="project" value="UniProtKB-KW"/>
</dbReference>
<proteinExistence type="inferred from homology"/>
<dbReference type="Pfam" id="PF00089">
    <property type="entry name" value="Trypsin"/>
    <property type="match status" value="2"/>
</dbReference>
<dbReference type="SMART" id="SM00020">
    <property type="entry name" value="Tryp_SPc"/>
    <property type="match status" value="1"/>
</dbReference>
<dbReference type="CDD" id="cd00190">
    <property type="entry name" value="Tryp_SPc"/>
    <property type="match status" value="1"/>
</dbReference>
<sequence>MSARLSLVLLGMVLCHMGLSQLLDEKCHDETVTNKFYYQSDLGDTPWIASIYNNDEFICHGTLVHKLFVLTTASCIGNRRNIFVRLGEYDKACTPSYCNTVDQYGVATAIQHRDFDRYKGTNDILLLRLFGEVEYNAHIRPICIIFDDVVSSGTIARFRAFGWGGKSQELQTVDLYHKVDTDCQRNGIIRQHNQICVGTAYGGFCEGIPGGPLTADLYYGGKRLDVLFGIVRHGRHLCSSASVYTEVTAYQDWIYNNVRGAETKAVQVFNEECRTNWTEEVLVRLWEVSLIQNSFTGALVTNQFVVTVASAFLNNPSVIKVNTKLQQSLDVESIHQHPHFSYSPGSVKNNIALLKLTEKVSGSDAVKPICIVMNPKAPRTLSVLLNVNQEGFMGVRKENVVPVDNSLCSQKIGMIVGTNQFCVENRGVLKYQKPGSIVGTFQSVRGVNRYVLIGIITFYKNSLVVLTNVQNHAYWIMDTVNSLVI</sequence>